<gene>
    <name evidence="7" type="ORF">DPMN_081085</name>
</gene>
<dbReference type="GO" id="GO:0006337">
    <property type="term" value="P:nucleosome disassembly"/>
    <property type="evidence" value="ECO:0007669"/>
    <property type="project" value="TreeGrafter"/>
</dbReference>
<feature type="compositionally biased region" description="Acidic residues" evidence="5">
    <location>
        <begin position="104"/>
        <end position="123"/>
    </location>
</feature>
<dbReference type="Pfam" id="PF17862">
    <property type="entry name" value="AAA_lid_3"/>
    <property type="match status" value="1"/>
</dbReference>
<dbReference type="InterPro" id="IPR003593">
    <property type="entry name" value="AAA+_ATPase"/>
</dbReference>
<feature type="region of interest" description="Disordered" evidence="5">
    <location>
        <begin position="83"/>
        <end position="227"/>
    </location>
</feature>
<feature type="compositionally biased region" description="Low complexity" evidence="5">
    <location>
        <begin position="421"/>
        <end position="430"/>
    </location>
</feature>
<feature type="compositionally biased region" description="Basic and acidic residues" evidence="5">
    <location>
        <begin position="54"/>
        <end position="68"/>
    </location>
</feature>
<dbReference type="Gene3D" id="1.10.8.60">
    <property type="match status" value="1"/>
</dbReference>
<feature type="compositionally biased region" description="Basic and acidic residues" evidence="5">
    <location>
        <begin position="197"/>
        <end position="223"/>
    </location>
</feature>
<dbReference type="SMART" id="SM00382">
    <property type="entry name" value="AAA"/>
    <property type="match status" value="1"/>
</dbReference>
<proteinExistence type="inferred from homology"/>
<dbReference type="GO" id="GO:0045815">
    <property type="term" value="P:transcription initiation-coupled chromatin remodeling"/>
    <property type="evidence" value="ECO:0007669"/>
    <property type="project" value="TreeGrafter"/>
</dbReference>
<feature type="non-terminal residue" evidence="7">
    <location>
        <position position="1029"/>
    </location>
</feature>
<reference evidence="7" key="2">
    <citation type="submission" date="2020-11" db="EMBL/GenBank/DDBJ databases">
        <authorList>
            <person name="McCartney M.A."/>
            <person name="Auch B."/>
            <person name="Kono T."/>
            <person name="Mallez S."/>
            <person name="Becker A."/>
            <person name="Gohl D.M."/>
            <person name="Silverstein K.A.T."/>
            <person name="Koren S."/>
            <person name="Bechman K.B."/>
            <person name="Herman A."/>
            <person name="Abrahante J.E."/>
            <person name="Garbe J."/>
        </authorList>
    </citation>
    <scope>NUCLEOTIDE SEQUENCE</scope>
    <source>
        <strain evidence="7">Duluth1</strain>
        <tissue evidence="7">Whole animal</tissue>
    </source>
</reference>
<comment type="caution">
    <text evidence="7">The sequence shown here is derived from an EMBL/GenBank/DDBJ whole genome shotgun (WGS) entry which is preliminary data.</text>
</comment>
<dbReference type="SUPFAM" id="SSF52540">
    <property type="entry name" value="P-loop containing nucleoside triphosphate hydrolases"/>
    <property type="match status" value="2"/>
</dbReference>
<dbReference type="PANTHER" id="PTHR23069">
    <property type="entry name" value="AAA DOMAIN-CONTAINING"/>
    <property type="match status" value="1"/>
</dbReference>
<feature type="compositionally biased region" description="Acidic residues" evidence="5">
    <location>
        <begin position="313"/>
        <end position="341"/>
    </location>
</feature>
<keyword evidence="8" id="KW-1185">Reference proteome</keyword>
<evidence type="ECO:0000259" key="6">
    <source>
        <dbReference type="SMART" id="SM00382"/>
    </source>
</evidence>
<evidence type="ECO:0000256" key="4">
    <source>
        <dbReference type="ARBA" id="ARBA00023117"/>
    </source>
</evidence>
<dbReference type="AlphaFoldDB" id="A0A9D3Y6R6"/>
<dbReference type="InterPro" id="IPR003959">
    <property type="entry name" value="ATPase_AAA_core"/>
</dbReference>
<keyword evidence="2" id="KW-0547">Nucleotide-binding</keyword>
<feature type="domain" description="AAA+ ATPase" evidence="6">
    <location>
        <begin position="526"/>
        <end position="667"/>
    </location>
</feature>
<feature type="region of interest" description="Disordered" evidence="5">
    <location>
        <begin position="380"/>
        <end position="443"/>
    </location>
</feature>
<dbReference type="InterPro" id="IPR045199">
    <property type="entry name" value="ATAD2-like"/>
</dbReference>
<dbReference type="GO" id="GO:0005524">
    <property type="term" value="F:ATP binding"/>
    <property type="evidence" value="ECO:0007669"/>
    <property type="project" value="UniProtKB-KW"/>
</dbReference>
<feature type="region of interest" description="Disordered" evidence="5">
    <location>
        <begin position="240"/>
        <end position="368"/>
    </location>
</feature>
<accession>A0A9D3Y6R6</accession>
<dbReference type="Gene3D" id="3.40.50.300">
    <property type="entry name" value="P-loop containing nucleotide triphosphate hydrolases"/>
    <property type="match status" value="2"/>
</dbReference>
<evidence type="ECO:0000313" key="7">
    <source>
        <dbReference type="EMBL" id="KAH3693646.1"/>
    </source>
</evidence>
<feature type="compositionally biased region" description="Acidic residues" evidence="5">
    <location>
        <begin position="173"/>
        <end position="185"/>
    </location>
</feature>
<organism evidence="7 8">
    <name type="scientific">Dreissena polymorpha</name>
    <name type="common">Zebra mussel</name>
    <name type="synonym">Mytilus polymorpha</name>
    <dbReference type="NCBI Taxonomy" id="45954"/>
    <lineage>
        <taxon>Eukaryota</taxon>
        <taxon>Metazoa</taxon>
        <taxon>Spiralia</taxon>
        <taxon>Lophotrochozoa</taxon>
        <taxon>Mollusca</taxon>
        <taxon>Bivalvia</taxon>
        <taxon>Autobranchia</taxon>
        <taxon>Heteroconchia</taxon>
        <taxon>Euheterodonta</taxon>
        <taxon>Imparidentia</taxon>
        <taxon>Neoheterodontei</taxon>
        <taxon>Myida</taxon>
        <taxon>Dreissenoidea</taxon>
        <taxon>Dreissenidae</taxon>
        <taxon>Dreissena</taxon>
    </lineage>
</organism>
<feature type="region of interest" description="Disordered" evidence="5">
    <location>
        <begin position="1"/>
        <end position="71"/>
    </location>
</feature>
<dbReference type="Proteomes" id="UP000828390">
    <property type="component" value="Unassembled WGS sequence"/>
</dbReference>
<evidence type="ECO:0000313" key="8">
    <source>
        <dbReference type="Proteomes" id="UP000828390"/>
    </source>
</evidence>
<name>A0A9D3Y6R6_DREPO</name>
<sequence>MVRTRHNRDLEDESVETFDSLESRSSARRRKDALKENEDSDDSGVINFNKKGANKAENKAPIKRESRSTAKRVTYVEDYLDESDSDIEIKPARRVGRPPKAIHDDEDNDIQIDTEATSGEEDTTPGYSTRKKRAGSPHSPISTGLGTAFSMSTKAQGKSISPKGRGRSRLVQDDDEEDGDDEEDDKCVGMLRRTRRRADYNTSDRESKQRKLEVLSEHEDGCMRRSSRTRKTLYGTYNQDEIINGYGLDDQPPRKRAPRDVHLEDNEEGSNEYTDIYSRVKRQRKQVKRDMYGMPIETDNEENEDDGDHKEEDDNQDSSGDDDNEDNDDEEDDEEDYDDDQTSPQKARRSYNLRENKPRTQLYIAPVAEKRRRNNTRFLADEISASRSPARRRRVEKLGYLSPARKHSLGRGHKRRAFHGSSSTSSSSESSSDEEKFQRRKAKSMMKARQNLLPMNFESDDIMKSSLLRDRQKIGSSLADVDPMTIDKTVTFDSVGGLGKHVQALKEMVVFPLMYPEIFERFKITPPRGVLFYGPPGTGKTLVARALANECSTDGRRVAFYMRKGADCLSKWVGESERQLRLLFDQAYQTRPSIIFFDEIDGLAPVRSSRQDQIHSSIVSTLLALMDGLDSRGEIVVIGATNRLDSIDPALRRPGRFDREFLFPLPSIQARKQILKIHTKEWNPRLCDKFVAEVAEKCTGYCGADMNALCTEVALLALRRRYPQIYTSSEKLQIDVQSVNVNAKDFHNAMQLIVPASQRSVTSPARALSPQVAPLMSGLLSRALTMLNDLFPSVLMQLQNLDAPATEASAGNGGGTSLTITELDSDDDERNACIFEQKIDKRRKQSNIPELPETFLNIARYADRHPSTHRPRFLLAGSQDQGQTSHLAPALLHHLEQLPVHKLDLSALYAVSARTPEESCAHIFCEARRTAPSIVYLPHVNQWWDVVGETVRSTIVTLIHDLDPNSPVLLLATSEEKFESLDFNLQDLFDQFCGEVLEMWNPGRQERRDFFKDLLLNQATRPPTQRKVA</sequence>
<keyword evidence="3" id="KW-0067">ATP-binding</keyword>
<dbReference type="FunFam" id="1.10.8.60:FF:000016">
    <property type="entry name" value="ATPase family AAA domain-containing protein 2B"/>
    <property type="match status" value="1"/>
</dbReference>
<reference evidence="7" key="1">
    <citation type="journal article" date="2019" name="bioRxiv">
        <title>The Genome of the Zebra Mussel, Dreissena polymorpha: A Resource for Invasive Species Research.</title>
        <authorList>
            <person name="McCartney M.A."/>
            <person name="Auch B."/>
            <person name="Kono T."/>
            <person name="Mallez S."/>
            <person name="Zhang Y."/>
            <person name="Obille A."/>
            <person name="Becker A."/>
            <person name="Abrahante J.E."/>
            <person name="Garbe J."/>
            <person name="Badalamenti J.P."/>
            <person name="Herman A."/>
            <person name="Mangelson H."/>
            <person name="Liachko I."/>
            <person name="Sullivan S."/>
            <person name="Sone E.D."/>
            <person name="Koren S."/>
            <person name="Silverstein K.A.T."/>
            <person name="Beckman K.B."/>
            <person name="Gohl D.M."/>
        </authorList>
    </citation>
    <scope>NUCLEOTIDE SEQUENCE</scope>
    <source>
        <strain evidence="7">Duluth1</strain>
        <tissue evidence="7">Whole animal</tissue>
    </source>
</reference>
<dbReference type="InterPro" id="IPR041569">
    <property type="entry name" value="AAA_lid_3"/>
</dbReference>
<dbReference type="PANTHER" id="PTHR23069:SF0">
    <property type="entry name" value="TAT-BINDING HOMOLOG 7"/>
    <property type="match status" value="1"/>
</dbReference>
<evidence type="ECO:0000256" key="1">
    <source>
        <dbReference type="ARBA" id="ARBA00006914"/>
    </source>
</evidence>
<dbReference type="GO" id="GO:0003682">
    <property type="term" value="F:chromatin binding"/>
    <property type="evidence" value="ECO:0007669"/>
    <property type="project" value="TreeGrafter"/>
</dbReference>
<dbReference type="InterPro" id="IPR027417">
    <property type="entry name" value="P-loop_NTPase"/>
</dbReference>
<evidence type="ECO:0000256" key="3">
    <source>
        <dbReference type="ARBA" id="ARBA00022840"/>
    </source>
</evidence>
<dbReference type="PROSITE" id="PS00674">
    <property type="entry name" value="AAA"/>
    <property type="match status" value="1"/>
</dbReference>
<dbReference type="GO" id="GO:0016887">
    <property type="term" value="F:ATP hydrolysis activity"/>
    <property type="evidence" value="ECO:0007669"/>
    <property type="project" value="InterPro"/>
</dbReference>
<dbReference type="InterPro" id="IPR003960">
    <property type="entry name" value="ATPase_AAA_CS"/>
</dbReference>
<dbReference type="EMBL" id="JAIWYP010000016">
    <property type="protein sequence ID" value="KAH3693646.1"/>
    <property type="molecule type" value="Genomic_DNA"/>
</dbReference>
<dbReference type="FunFam" id="3.40.50.300:FF:000061">
    <property type="entry name" value="ATPase family, AAA domain-containing 2"/>
    <property type="match status" value="1"/>
</dbReference>
<feature type="compositionally biased region" description="Basic residues" evidence="5">
    <location>
        <begin position="404"/>
        <end position="418"/>
    </location>
</feature>
<dbReference type="FunFam" id="3.40.50.300:FF:000734">
    <property type="entry name" value="ATPase family, AAA domain containing 2"/>
    <property type="match status" value="1"/>
</dbReference>
<protein>
    <recommendedName>
        <fullName evidence="6">AAA+ ATPase domain-containing protein</fullName>
    </recommendedName>
</protein>
<keyword evidence="4" id="KW-0103">Bromodomain</keyword>
<evidence type="ECO:0000256" key="5">
    <source>
        <dbReference type="SAM" id="MobiDB-lite"/>
    </source>
</evidence>
<dbReference type="Pfam" id="PF00004">
    <property type="entry name" value="AAA"/>
    <property type="match status" value="1"/>
</dbReference>
<dbReference type="GO" id="GO:0042393">
    <property type="term" value="F:histone binding"/>
    <property type="evidence" value="ECO:0007669"/>
    <property type="project" value="TreeGrafter"/>
</dbReference>
<comment type="similarity">
    <text evidence="1">Belongs to the AAA ATPase family.</text>
</comment>
<feature type="compositionally biased region" description="Polar residues" evidence="5">
    <location>
        <begin position="139"/>
        <end position="159"/>
    </location>
</feature>
<dbReference type="GO" id="GO:0005634">
    <property type="term" value="C:nucleus"/>
    <property type="evidence" value="ECO:0007669"/>
    <property type="project" value="TreeGrafter"/>
</dbReference>
<dbReference type="GO" id="GO:0006334">
    <property type="term" value="P:nucleosome assembly"/>
    <property type="evidence" value="ECO:0007669"/>
    <property type="project" value="TreeGrafter"/>
</dbReference>
<evidence type="ECO:0000256" key="2">
    <source>
        <dbReference type="ARBA" id="ARBA00022741"/>
    </source>
</evidence>